<sequence length="153" mass="16645">MSPIPLSTVIGTLSATMASAIQPPPSMAPTPTMTSTPTPSPLTEPDSDKGFVLPTPHWFNLTLLICSLVGLLSGTMYWTGYTIPYIWTQHILPFIRREKIKARNALLGLMERQMWEAAALTVEESKKTTAGVQQVATAIEKLPDALAPVLERA</sequence>
<organism evidence="3 4">
    <name type="scientific">Sordaria brevicollis</name>
    <dbReference type="NCBI Taxonomy" id="83679"/>
    <lineage>
        <taxon>Eukaryota</taxon>
        <taxon>Fungi</taxon>
        <taxon>Dikarya</taxon>
        <taxon>Ascomycota</taxon>
        <taxon>Pezizomycotina</taxon>
        <taxon>Sordariomycetes</taxon>
        <taxon>Sordariomycetidae</taxon>
        <taxon>Sordariales</taxon>
        <taxon>Sordariaceae</taxon>
        <taxon>Sordaria</taxon>
    </lineage>
</organism>
<protein>
    <submittedName>
        <fullName evidence="3">Uncharacterized protein</fullName>
    </submittedName>
</protein>
<keyword evidence="2" id="KW-0472">Membrane</keyword>
<evidence type="ECO:0000313" key="4">
    <source>
        <dbReference type="Proteomes" id="UP001281003"/>
    </source>
</evidence>
<evidence type="ECO:0000256" key="1">
    <source>
        <dbReference type="SAM" id="MobiDB-lite"/>
    </source>
</evidence>
<feature type="region of interest" description="Disordered" evidence="1">
    <location>
        <begin position="24"/>
        <end position="47"/>
    </location>
</feature>
<dbReference type="AlphaFoldDB" id="A0AAE0PGL6"/>
<proteinExistence type="predicted"/>
<reference evidence="3" key="2">
    <citation type="submission" date="2023-07" db="EMBL/GenBank/DDBJ databases">
        <authorList>
            <consortium name="Lawrence Berkeley National Laboratory"/>
            <person name="Haridas S."/>
            <person name="Hensen N."/>
            <person name="Bonometti L."/>
            <person name="Westerberg I."/>
            <person name="Brannstrom I.O."/>
            <person name="Guillou S."/>
            <person name="Cros-Aarteil S."/>
            <person name="Calhoun S."/>
            <person name="Kuo A."/>
            <person name="Mondo S."/>
            <person name="Pangilinan J."/>
            <person name="Riley R."/>
            <person name="LaButti K."/>
            <person name="Andreopoulos B."/>
            <person name="Lipzen A."/>
            <person name="Chen C."/>
            <person name="Yanf M."/>
            <person name="Daum C."/>
            <person name="Ng V."/>
            <person name="Clum A."/>
            <person name="Steindorff A."/>
            <person name="Ohm R."/>
            <person name="Martin F."/>
            <person name="Silar P."/>
            <person name="Natvig D."/>
            <person name="Lalanne C."/>
            <person name="Gautier V."/>
            <person name="Ament-velasquez S.L."/>
            <person name="Kruys A."/>
            <person name="Hutchinson M.I."/>
            <person name="Powell A.J."/>
            <person name="Barry K."/>
            <person name="Miller A.N."/>
            <person name="Grigoriev I.V."/>
            <person name="Debuchy R."/>
            <person name="Gladieux P."/>
            <person name="Thoren M.H."/>
            <person name="Johannesson H."/>
        </authorList>
    </citation>
    <scope>NUCLEOTIDE SEQUENCE</scope>
    <source>
        <strain evidence="3">FGSC 1904</strain>
    </source>
</reference>
<dbReference type="EMBL" id="JAUTDP010000004">
    <property type="protein sequence ID" value="KAK3399616.1"/>
    <property type="molecule type" value="Genomic_DNA"/>
</dbReference>
<keyword evidence="2" id="KW-0812">Transmembrane</keyword>
<accession>A0AAE0PGL6</accession>
<reference evidence="3" key="1">
    <citation type="journal article" date="2023" name="Mol. Phylogenet. Evol.">
        <title>Genome-scale phylogeny and comparative genomics of the fungal order Sordariales.</title>
        <authorList>
            <person name="Hensen N."/>
            <person name="Bonometti L."/>
            <person name="Westerberg I."/>
            <person name="Brannstrom I.O."/>
            <person name="Guillou S."/>
            <person name="Cros-Aarteil S."/>
            <person name="Calhoun S."/>
            <person name="Haridas S."/>
            <person name="Kuo A."/>
            <person name="Mondo S."/>
            <person name="Pangilinan J."/>
            <person name="Riley R."/>
            <person name="LaButti K."/>
            <person name="Andreopoulos B."/>
            <person name="Lipzen A."/>
            <person name="Chen C."/>
            <person name="Yan M."/>
            <person name="Daum C."/>
            <person name="Ng V."/>
            <person name="Clum A."/>
            <person name="Steindorff A."/>
            <person name="Ohm R.A."/>
            <person name="Martin F."/>
            <person name="Silar P."/>
            <person name="Natvig D.O."/>
            <person name="Lalanne C."/>
            <person name="Gautier V."/>
            <person name="Ament-Velasquez S.L."/>
            <person name="Kruys A."/>
            <person name="Hutchinson M.I."/>
            <person name="Powell A.J."/>
            <person name="Barry K."/>
            <person name="Miller A.N."/>
            <person name="Grigoriev I.V."/>
            <person name="Debuchy R."/>
            <person name="Gladieux P."/>
            <person name="Hiltunen Thoren M."/>
            <person name="Johannesson H."/>
        </authorList>
    </citation>
    <scope>NUCLEOTIDE SEQUENCE</scope>
    <source>
        <strain evidence="3">FGSC 1904</strain>
    </source>
</reference>
<evidence type="ECO:0000313" key="3">
    <source>
        <dbReference type="EMBL" id="KAK3399616.1"/>
    </source>
</evidence>
<keyword evidence="2" id="KW-1133">Transmembrane helix</keyword>
<dbReference type="Proteomes" id="UP001281003">
    <property type="component" value="Unassembled WGS sequence"/>
</dbReference>
<feature type="compositionally biased region" description="Low complexity" evidence="1">
    <location>
        <begin position="29"/>
        <end position="44"/>
    </location>
</feature>
<feature type="transmembrane region" description="Helical" evidence="2">
    <location>
        <begin position="58"/>
        <end position="78"/>
    </location>
</feature>
<comment type="caution">
    <text evidence="3">The sequence shown here is derived from an EMBL/GenBank/DDBJ whole genome shotgun (WGS) entry which is preliminary data.</text>
</comment>
<keyword evidence="4" id="KW-1185">Reference proteome</keyword>
<name>A0AAE0PGL6_SORBR</name>
<evidence type="ECO:0000256" key="2">
    <source>
        <dbReference type="SAM" id="Phobius"/>
    </source>
</evidence>
<gene>
    <name evidence="3" type="ORF">B0T20DRAFT_477457</name>
</gene>